<feature type="compositionally biased region" description="Low complexity" evidence="1">
    <location>
        <begin position="105"/>
        <end position="115"/>
    </location>
</feature>
<dbReference type="AlphaFoldDB" id="A0A1W1H0J1"/>
<dbReference type="Proteomes" id="UP000191133">
    <property type="component" value="Unassembled WGS sequence"/>
</dbReference>
<evidence type="ECO:0000256" key="1">
    <source>
        <dbReference type="SAM" id="MobiDB-lite"/>
    </source>
</evidence>
<evidence type="ECO:0000313" key="2">
    <source>
        <dbReference type="EMBL" id="SLM25122.1"/>
    </source>
</evidence>
<reference evidence="3" key="1">
    <citation type="submission" date="2016-10" db="EMBL/GenBank/DDBJ databases">
        <authorList>
            <person name="Varghese N."/>
        </authorList>
    </citation>
    <scope>NUCLEOTIDE SEQUENCE [LARGE SCALE GENOMIC DNA]</scope>
    <source>
        <strain evidence="3">92MFCol6.1</strain>
    </source>
</reference>
<name>A0A1W1H0J1_9GAMM</name>
<accession>A0A1W1H0J1</accession>
<evidence type="ECO:0000313" key="3">
    <source>
        <dbReference type="Proteomes" id="UP000191133"/>
    </source>
</evidence>
<protein>
    <submittedName>
        <fullName evidence="2">Uncharacterized protein</fullName>
    </submittedName>
</protein>
<organism evidence="2 3">
    <name type="scientific">Stenotrophomonas indicatrix</name>
    <dbReference type="NCBI Taxonomy" id="2045451"/>
    <lineage>
        <taxon>Bacteria</taxon>
        <taxon>Pseudomonadati</taxon>
        <taxon>Pseudomonadota</taxon>
        <taxon>Gammaproteobacteria</taxon>
        <taxon>Lysobacterales</taxon>
        <taxon>Lysobacteraceae</taxon>
        <taxon>Stenotrophomonas</taxon>
    </lineage>
</organism>
<sequence length="259" mass="28213">MGIVRTTNEQSPYLPTLLKIRQLRARANRPARPEATTVLPRPVPPASTRHFGLIAAMLLGLYCSGCVDGKSQTADRNHQRSTEEGGINYFHPDLPEPAGRSGRTSSNEAVSASASNRRERTFEYLQVESGFMANGGISNQTAETLLRSSRSSSDAIDRMTIDAASSPDAQDLTRHYRSSLERAMGQDGVLDRLACGLSICIGIARAQSSANHEAWGHRLASDRSSPTYSYAEVSEKLGEGYENRFMFSTDPELNSISGN</sequence>
<proteinExistence type="predicted"/>
<dbReference type="EMBL" id="FWEU01000003">
    <property type="protein sequence ID" value="SLM25122.1"/>
    <property type="molecule type" value="Genomic_DNA"/>
</dbReference>
<gene>
    <name evidence="2" type="ORF">SAMN04488690_2853</name>
</gene>
<feature type="compositionally biased region" description="Basic and acidic residues" evidence="1">
    <location>
        <begin position="73"/>
        <end position="83"/>
    </location>
</feature>
<feature type="region of interest" description="Disordered" evidence="1">
    <location>
        <begin position="70"/>
        <end position="117"/>
    </location>
</feature>